<dbReference type="EMBL" id="GGEC01079937">
    <property type="protein sequence ID" value="MBX60421.1"/>
    <property type="molecule type" value="Transcribed_RNA"/>
</dbReference>
<organism evidence="1">
    <name type="scientific">Rhizophora mucronata</name>
    <name type="common">Asiatic mangrove</name>
    <dbReference type="NCBI Taxonomy" id="61149"/>
    <lineage>
        <taxon>Eukaryota</taxon>
        <taxon>Viridiplantae</taxon>
        <taxon>Streptophyta</taxon>
        <taxon>Embryophyta</taxon>
        <taxon>Tracheophyta</taxon>
        <taxon>Spermatophyta</taxon>
        <taxon>Magnoliopsida</taxon>
        <taxon>eudicotyledons</taxon>
        <taxon>Gunneridae</taxon>
        <taxon>Pentapetalae</taxon>
        <taxon>rosids</taxon>
        <taxon>fabids</taxon>
        <taxon>Malpighiales</taxon>
        <taxon>Rhizophoraceae</taxon>
        <taxon>Rhizophora</taxon>
    </lineage>
</organism>
<accession>A0A2P2Q0B0</accession>
<proteinExistence type="predicted"/>
<evidence type="ECO:0000313" key="1">
    <source>
        <dbReference type="EMBL" id="MBX60421.1"/>
    </source>
</evidence>
<sequence>MYWVQFSKNWLKAAGCM</sequence>
<name>A0A2P2Q0B0_RHIMU</name>
<protein>
    <submittedName>
        <fullName evidence="1">Uncharacterized protein</fullName>
    </submittedName>
</protein>
<reference evidence="1" key="1">
    <citation type="submission" date="2018-02" db="EMBL/GenBank/DDBJ databases">
        <title>Rhizophora mucronata_Transcriptome.</title>
        <authorList>
            <person name="Meera S.P."/>
            <person name="Sreeshan A."/>
            <person name="Augustine A."/>
        </authorList>
    </citation>
    <scope>NUCLEOTIDE SEQUENCE</scope>
    <source>
        <tissue evidence="1">Leaf</tissue>
    </source>
</reference>
<dbReference type="AlphaFoldDB" id="A0A2P2Q0B0"/>